<organism evidence="1 2">
    <name type="scientific">Peronosclerospora sorghi</name>
    <dbReference type="NCBI Taxonomy" id="230839"/>
    <lineage>
        <taxon>Eukaryota</taxon>
        <taxon>Sar</taxon>
        <taxon>Stramenopiles</taxon>
        <taxon>Oomycota</taxon>
        <taxon>Peronosporomycetes</taxon>
        <taxon>Peronosporales</taxon>
        <taxon>Peronosporaceae</taxon>
        <taxon>Peronosclerospora</taxon>
    </lineage>
</organism>
<proteinExistence type="predicted"/>
<comment type="caution">
    <text evidence="1">The sequence shown here is derived from an EMBL/GenBank/DDBJ whole genome shotgun (WGS) entry which is preliminary data.</text>
</comment>
<accession>A0ACC0WPG0</accession>
<reference evidence="1 2" key="1">
    <citation type="journal article" date="2022" name="bioRxiv">
        <title>The genome of the oomycete Peronosclerospora sorghi, a cosmopolitan pathogen of maize and sorghum, is inflated with dispersed pseudogenes.</title>
        <authorList>
            <person name="Fletcher K."/>
            <person name="Martin F."/>
            <person name="Isakeit T."/>
            <person name="Cavanaugh K."/>
            <person name="Magill C."/>
            <person name="Michelmore R."/>
        </authorList>
    </citation>
    <scope>NUCLEOTIDE SEQUENCE [LARGE SCALE GENOMIC DNA]</scope>
    <source>
        <strain evidence="1">P6</strain>
    </source>
</reference>
<protein>
    <submittedName>
        <fullName evidence="1">Uncharacterized protein</fullName>
    </submittedName>
</protein>
<evidence type="ECO:0000313" key="2">
    <source>
        <dbReference type="Proteomes" id="UP001163321"/>
    </source>
</evidence>
<dbReference type="EMBL" id="CM047580">
    <property type="protein sequence ID" value="KAI9920654.1"/>
    <property type="molecule type" value="Genomic_DNA"/>
</dbReference>
<gene>
    <name evidence="1" type="ORF">PsorP6_001057</name>
</gene>
<dbReference type="Proteomes" id="UP001163321">
    <property type="component" value="Chromosome 1"/>
</dbReference>
<sequence length="152" mass="16832">MFQKALEDLQKTQTKPKPSGTSGPIVFKLQYYPNGLPKSKLRSLIAADELEQVLKTPVKICYLKPPTLKTLLCPSKPATAPSPAALKKKKSQRETPAMMKAPPLAPVVVDPLRCSVASSSLSFLSHINHIEIQDTVERDGVTYYVLEVYLFH</sequence>
<keyword evidence="2" id="KW-1185">Reference proteome</keyword>
<evidence type="ECO:0000313" key="1">
    <source>
        <dbReference type="EMBL" id="KAI9920654.1"/>
    </source>
</evidence>
<name>A0ACC0WPG0_9STRA</name>